<proteinExistence type="predicted"/>
<dbReference type="Pfam" id="PF00620">
    <property type="entry name" value="RhoGAP"/>
    <property type="match status" value="1"/>
</dbReference>
<comment type="caution">
    <text evidence="4">The sequence shown here is derived from an EMBL/GenBank/DDBJ whole genome shotgun (WGS) entry which is preliminary data.</text>
</comment>
<evidence type="ECO:0000256" key="2">
    <source>
        <dbReference type="SAM" id="MobiDB-lite"/>
    </source>
</evidence>
<keyword evidence="1" id="KW-0343">GTPase activation</keyword>
<feature type="region of interest" description="Disordered" evidence="2">
    <location>
        <begin position="189"/>
        <end position="258"/>
    </location>
</feature>
<organism evidence="4 5">
    <name type="scientific">Tetraparma gracilis</name>
    <dbReference type="NCBI Taxonomy" id="2962635"/>
    <lineage>
        <taxon>Eukaryota</taxon>
        <taxon>Sar</taxon>
        <taxon>Stramenopiles</taxon>
        <taxon>Ochrophyta</taxon>
        <taxon>Bolidophyceae</taxon>
        <taxon>Parmales</taxon>
        <taxon>Triparmaceae</taxon>
        <taxon>Tetraparma</taxon>
    </lineage>
</organism>
<sequence length="258" mass="27574">YLDEHGLDQVGLFRVAGDQGEIQQLESAFQSAEDAGTVMEANASILTVPNVASLLKLWLRNLSVSLIPESSYSRMMSYANTPDTLVAKVSEEISSWPRAHLVTLRLLLCFLTKVAKESEVNKMSAENLAIVFSPTILKAPEDMDPMAVMQNVQASIKVVALLIDKCRELFSEDDVEDAFAKLAIDDPTKPKRANKMSYGGAKRASAPVVPSAAPPPVPRRSALGSTPPPVPGSSPPPIPGAGPPPVPPTRKPPPLPPP</sequence>
<dbReference type="InterPro" id="IPR008936">
    <property type="entry name" value="Rho_GTPase_activation_prot"/>
</dbReference>
<gene>
    <name evidence="4" type="ORF">TeGR_g4472</name>
</gene>
<accession>A0ABQ6M7Z9</accession>
<dbReference type="InterPro" id="IPR050729">
    <property type="entry name" value="Rho-GAP"/>
</dbReference>
<name>A0ABQ6M7Z9_9STRA</name>
<keyword evidence="5" id="KW-1185">Reference proteome</keyword>
<evidence type="ECO:0000259" key="3">
    <source>
        <dbReference type="PROSITE" id="PS50238"/>
    </source>
</evidence>
<evidence type="ECO:0000313" key="5">
    <source>
        <dbReference type="Proteomes" id="UP001165060"/>
    </source>
</evidence>
<protein>
    <recommendedName>
        <fullName evidence="3">Rho-GAP domain-containing protein</fullName>
    </recommendedName>
</protein>
<dbReference type="Proteomes" id="UP001165060">
    <property type="component" value="Unassembled WGS sequence"/>
</dbReference>
<dbReference type="PANTHER" id="PTHR23176:SF129">
    <property type="entry name" value="RHO GTPASE ACTIVATING PROTEIN AT 16F, ISOFORM E-RELATED"/>
    <property type="match status" value="1"/>
</dbReference>
<feature type="domain" description="Rho-GAP" evidence="3">
    <location>
        <begin position="1"/>
        <end position="170"/>
    </location>
</feature>
<dbReference type="SMART" id="SM00324">
    <property type="entry name" value="RhoGAP"/>
    <property type="match status" value="1"/>
</dbReference>
<dbReference type="EMBL" id="BRYB01000042">
    <property type="protein sequence ID" value="GMI21227.1"/>
    <property type="molecule type" value="Genomic_DNA"/>
</dbReference>
<feature type="non-terminal residue" evidence="4">
    <location>
        <position position="1"/>
    </location>
</feature>
<dbReference type="CDD" id="cd00159">
    <property type="entry name" value="RhoGAP"/>
    <property type="match status" value="1"/>
</dbReference>
<evidence type="ECO:0000256" key="1">
    <source>
        <dbReference type="ARBA" id="ARBA00022468"/>
    </source>
</evidence>
<dbReference type="InterPro" id="IPR000198">
    <property type="entry name" value="RhoGAP_dom"/>
</dbReference>
<dbReference type="PROSITE" id="PS50238">
    <property type="entry name" value="RHOGAP"/>
    <property type="match status" value="1"/>
</dbReference>
<dbReference type="Gene3D" id="1.10.555.10">
    <property type="entry name" value="Rho GTPase activation protein"/>
    <property type="match status" value="1"/>
</dbReference>
<dbReference type="SUPFAM" id="SSF48350">
    <property type="entry name" value="GTPase activation domain, GAP"/>
    <property type="match status" value="1"/>
</dbReference>
<evidence type="ECO:0000313" key="4">
    <source>
        <dbReference type="EMBL" id="GMI21227.1"/>
    </source>
</evidence>
<dbReference type="PANTHER" id="PTHR23176">
    <property type="entry name" value="RHO/RAC/CDC GTPASE-ACTIVATING PROTEIN"/>
    <property type="match status" value="1"/>
</dbReference>
<reference evidence="4 5" key="1">
    <citation type="journal article" date="2023" name="Commun. Biol.">
        <title>Genome analysis of Parmales, the sister group of diatoms, reveals the evolutionary specialization of diatoms from phago-mixotrophs to photoautotrophs.</title>
        <authorList>
            <person name="Ban H."/>
            <person name="Sato S."/>
            <person name="Yoshikawa S."/>
            <person name="Yamada K."/>
            <person name="Nakamura Y."/>
            <person name="Ichinomiya M."/>
            <person name="Sato N."/>
            <person name="Blanc-Mathieu R."/>
            <person name="Endo H."/>
            <person name="Kuwata A."/>
            <person name="Ogata H."/>
        </authorList>
    </citation>
    <scope>NUCLEOTIDE SEQUENCE [LARGE SCALE GENOMIC DNA]</scope>
</reference>
<feature type="compositionally biased region" description="Pro residues" evidence="2">
    <location>
        <begin position="226"/>
        <end position="258"/>
    </location>
</feature>